<name>A0AAP3XSX8_9PROT</name>
<evidence type="ECO:0000256" key="3">
    <source>
        <dbReference type="ARBA" id="ARBA00022448"/>
    </source>
</evidence>
<dbReference type="Proteomes" id="UP001301140">
    <property type="component" value="Unassembled WGS sequence"/>
</dbReference>
<keyword evidence="7" id="KW-0479">Metal-binding</keyword>
<protein>
    <submittedName>
        <fullName evidence="15">Cytochrome b</fullName>
    </submittedName>
</protein>
<keyword evidence="6 13" id="KW-0812">Transmembrane</keyword>
<comment type="subcellular location">
    <subcellularLocation>
        <location evidence="2">Cell membrane</location>
        <topology evidence="2">Multi-pass membrane protein</topology>
    </subcellularLocation>
</comment>
<sequence>MRRAPAALRNSAEEWGAVAKVLHWLLAALLAGQWGLGFYMSGLAEADLVLRFELYQLHKSVGLTLLLLVLLRLAWRVGGPVPGWPPGMPRWERRAASASHALLYVLMIGLPVTGFLMVSTSPLGLPTRFWGLFAVPHPLGPNATLERAFGNIHEKLGWAFAFLVLLHVAAALKHHFRDRDRVLVRMLPARFFR</sequence>
<dbReference type="AlphaFoldDB" id="A0AAP3XSX8"/>
<dbReference type="InterPro" id="IPR011577">
    <property type="entry name" value="Cyt_b561_bac/Ni-Hgenase"/>
</dbReference>
<evidence type="ECO:0000256" key="7">
    <source>
        <dbReference type="ARBA" id="ARBA00022723"/>
    </source>
</evidence>
<evidence type="ECO:0000256" key="5">
    <source>
        <dbReference type="ARBA" id="ARBA00022617"/>
    </source>
</evidence>
<keyword evidence="11 13" id="KW-0472">Membrane</keyword>
<feature type="transmembrane region" description="Helical" evidence="13">
    <location>
        <begin position="21"/>
        <end position="40"/>
    </location>
</feature>
<dbReference type="GO" id="GO:0020037">
    <property type="term" value="F:heme binding"/>
    <property type="evidence" value="ECO:0007669"/>
    <property type="project" value="TreeGrafter"/>
</dbReference>
<evidence type="ECO:0000256" key="2">
    <source>
        <dbReference type="ARBA" id="ARBA00004651"/>
    </source>
</evidence>
<evidence type="ECO:0000313" key="15">
    <source>
        <dbReference type="EMBL" id="MDF1587415.1"/>
    </source>
</evidence>
<evidence type="ECO:0000256" key="6">
    <source>
        <dbReference type="ARBA" id="ARBA00022692"/>
    </source>
</evidence>
<keyword evidence="10" id="KW-0408">Iron</keyword>
<evidence type="ECO:0000256" key="1">
    <source>
        <dbReference type="ARBA" id="ARBA00001970"/>
    </source>
</evidence>
<comment type="cofactor">
    <cofactor evidence="1">
        <name>heme b</name>
        <dbReference type="ChEBI" id="CHEBI:60344"/>
    </cofactor>
</comment>
<evidence type="ECO:0000256" key="8">
    <source>
        <dbReference type="ARBA" id="ARBA00022982"/>
    </source>
</evidence>
<dbReference type="GO" id="GO:0046872">
    <property type="term" value="F:metal ion binding"/>
    <property type="evidence" value="ECO:0007669"/>
    <property type="project" value="UniProtKB-KW"/>
</dbReference>
<dbReference type="RefSeq" id="WP_327789838.1">
    <property type="nucleotide sequence ID" value="NZ_JARGEQ010000127.1"/>
</dbReference>
<dbReference type="GO" id="GO:0005886">
    <property type="term" value="C:plasma membrane"/>
    <property type="evidence" value="ECO:0007669"/>
    <property type="project" value="UniProtKB-SubCell"/>
</dbReference>
<comment type="caution">
    <text evidence="15">The sequence shown here is derived from an EMBL/GenBank/DDBJ whole genome shotgun (WGS) entry which is preliminary data.</text>
</comment>
<keyword evidence="16" id="KW-1185">Reference proteome</keyword>
<dbReference type="Gene3D" id="1.20.950.20">
    <property type="entry name" value="Transmembrane di-heme cytochromes, Chain C"/>
    <property type="match status" value="1"/>
</dbReference>
<keyword evidence="9 13" id="KW-1133">Transmembrane helix</keyword>
<dbReference type="GO" id="GO:0022904">
    <property type="term" value="P:respiratory electron transport chain"/>
    <property type="evidence" value="ECO:0007669"/>
    <property type="project" value="InterPro"/>
</dbReference>
<feature type="transmembrane region" description="Helical" evidence="13">
    <location>
        <begin position="156"/>
        <end position="176"/>
    </location>
</feature>
<accession>A0AAP3XSX8</accession>
<dbReference type="Pfam" id="PF01292">
    <property type="entry name" value="Ni_hydr_CYTB"/>
    <property type="match status" value="1"/>
</dbReference>
<feature type="domain" description="Cytochrome b561 bacterial/Ni-hydrogenase" evidence="14">
    <location>
        <begin position="15"/>
        <end position="188"/>
    </location>
</feature>
<dbReference type="SUPFAM" id="SSF81342">
    <property type="entry name" value="Transmembrane di-heme cytochromes"/>
    <property type="match status" value="1"/>
</dbReference>
<dbReference type="GO" id="GO:0009055">
    <property type="term" value="F:electron transfer activity"/>
    <property type="evidence" value="ECO:0007669"/>
    <property type="project" value="InterPro"/>
</dbReference>
<evidence type="ECO:0000256" key="13">
    <source>
        <dbReference type="SAM" id="Phobius"/>
    </source>
</evidence>
<evidence type="ECO:0000259" key="14">
    <source>
        <dbReference type="Pfam" id="PF01292"/>
    </source>
</evidence>
<evidence type="ECO:0000256" key="9">
    <source>
        <dbReference type="ARBA" id="ARBA00022989"/>
    </source>
</evidence>
<dbReference type="EMBL" id="JARGEQ010000127">
    <property type="protein sequence ID" value="MDF1587415.1"/>
    <property type="molecule type" value="Genomic_DNA"/>
</dbReference>
<evidence type="ECO:0000256" key="10">
    <source>
        <dbReference type="ARBA" id="ARBA00023004"/>
    </source>
</evidence>
<feature type="transmembrane region" description="Helical" evidence="13">
    <location>
        <begin position="60"/>
        <end position="77"/>
    </location>
</feature>
<dbReference type="PANTHER" id="PTHR30529:SF1">
    <property type="entry name" value="CYTOCHROME B561 HOMOLOG 2"/>
    <property type="match status" value="1"/>
</dbReference>
<evidence type="ECO:0000256" key="11">
    <source>
        <dbReference type="ARBA" id="ARBA00023136"/>
    </source>
</evidence>
<comment type="similarity">
    <text evidence="12">Belongs to the cytochrome b561 family.</text>
</comment>
<dbReference type="InterPro" id="IPR052168">
    <property type="entry name" value="Cytochrome_b561_oxidase"/>
</dbReference>
<dbReference type="InterPro" id="IPR016174">
    <property type="entry name" value="Di-haem_cyt_TM"/>
</dbReference>
<reference evidence="15 16" key="1">
    <citation type="submission" date="2023-03" db="EMBL/GenBank/DDBJ databases">
        <title>YIM 152171 draft genome.</title>
        <authorList>
            <person name="Yang Z."/>
        </authorList>
    </citation>
    <scope>NUCLEOTIDE SEQUENCE [LARGE SCALE GENOMIC DNA]</scope>
    <source>
        <strain evidence="15 16">YIM 152171</strain>
    </source>
</reference>
<organism evidence="15 16">
    <name type="scientific">Marinimicrococcus flavescens</name>
    <dbReference type="NCBI Taxonomy" id="3031815"/>
    <lineage>
        <taxon>Bacteria</taxon>
        <taxon>Pseudomonadati</taxon>
        <taxon>Pseudomonadota</taxon>
        <taxon>Alphaproteobacteria</taxon>
        <taxon>Geminicoccales</taxon>
        <taxon>Geminicoccaceae</taxon>
        <taxon>Marinimicrococcus</taxon>
    </lineage>
</organism>
<dbReference type="PANTHER" id="PTHR30529">
    <property type="entry name" value="CYTOCHROME B561"/>
    <property type="match status" value="1"/>
</dbReference>
<feature type="transmembrane region" description="Helical" evidence="13">
    <location>
        <begin position="98"/>
        <end position="118"/>
    </location>
</feature>
<keyword evidence="5" id="KW-0349">Heme</keyword>
<gene>
    <name evidence="15" type="ORF">PZ740_13590</name>
</gene>
<evidence type="ECO:0000256" key="12">
    <source>
        <dbReference type="ARBA" id="ARBA00037975"/>
    </source>
</evidence>
<keyword evidence="4" id="KW-1003">Cell membrane</keyword>
<evidence type="ECO:0000256" key="4">
    <source>
        <dbReference type="ARBA" id="ARBA00022475"/>
    </source>
</evidence>
<keyword evidence="3" id="KW-0813">Transport</keyword>
<keyword evidence="8" id="KW-0249">Electron transport</keyword>
<evidence type="ECO:0000313" key="16">
    <source>
        <dbReference type="Proteomes" id="UP001301140"/>
    </source>
</evidence>
<proteinExistence type="inferred from homology"/>